<dbReference type="InterPro" id="IPR009081">
    <property type="entry name" value="PP-bd_ACP"/>
</dbReference>
<dbReference type="Gene3D" id="3.40.47.10">
    <property type="match status" value="1"/>
</dbReference>
<keyword evidence="2" id="KW-0597">Phosphoprotein</keyword>
<feature type="region of interest" description="N-terminal hotdog fold" evidence="8">
    <location>
        <begin position="1049"/>
        <end position="1183"/>
    </location>
</feature>
<evidence type="ECO:0000256" key="5">
    <source>
        <dbReference type="ARBA" id="ARBA00023002"/>
    </source>
</evidence>
<dbReference type="GO" id="GO:0006633">
    <property type="term" value="P:fatty acid biosynthetic process"/>
    <property type="evidence" value="ECO:0007669"/>
    <property type="project" value="TreeGrafter"/>
</dbReference>
<protein>
    <submittedName>
        <fullName evidence="13">Polyketide synthase</fullName>
    </submittedName>
</protein>
<name>A0A1W5CYH3_9LECA</name>
<dbReference type="FunFam" id="3.40.50.720:FF:000209">
    <property type="entry name" value="Polyketide synthase Pks12"/>
    <property type="match status" value="1"/>
</dbReference>
<dbReference type="Pfam" id="PF02801">
    <property type="entry name" value="Ketoacyl-synt_C"/>
    <property type="match status" value="1"/>
</dbReference>
<keyword evidence="5" id="KW-0560">Oxidoreductase</keyword>
<dbReference type="SMART" id="SM00829">
    <property type="entry name" value="PKS_ER"/>
    <property type="match status" value="1"/>
</dbReference>
<dbReference type="Gene3D" id="3.90.180.10">
    <property type="entry name" value="Medium-chain alcohol dehydrogenases, catalytic domain"/>
    <property type="match status" value="1"/>
</dbReference>
<dbReference type="CDD" id="cd02440">
    <property type="entry name" value="AdoMet_MTases"/>
    <property type="match status" value="1"/>
</dbReference>
<accession>A0A1W5CYH3</accession>
<dbReference type="Gene3D" id="3.40.50.720">
    <property type="entry name" value="NAD(P)-binding Rossmann-like Domain"/>
    <property type="match status" value="2"/>
</dbReference>
<dbReference type="GO" id="GO:0008270">
    <property type="term" value="F:zinc ion binding"/>
    <property type="evidence" value="ECO:0007669"/>
    <property type="project" value="InterPro"/>
</dbReference>
<dbReference type="Pfam" id="PF08240">
    <property type="entry name" value="ADH_N"/>
    <property type="match status" value="1"/>
</dbReference>
<dbReference type="InterPro" id="IPR050091">
    <property type="entry name" value="PKS_NRPS_Biosynth_Enz"/>
</dbReference>
<dbReference type="InterPro" id="IPR020843">
    <property type="entry name" value="ER"/>
</dbReference>
<dbReference type="SMART" id="SM00823">
    <property type="entry name" value="PKS_PP"/>
    <property type="match status" value="1"/>
</dbReference>
<dbReference type="InterPro" id="IPR014031">
    <property type="entry name" value="Ketoacyl_synth_C"/>
</dbReference>
<dbReference type="PROSITE" id="PS50075">
    <property type="entry name" value="CARRIER"/>
    <property type="match status" value="1"/>
</dbReference>
<reference evidence="14" key="1">
    <citation type="submission" date="2017-03" db="EMBL/GenBank/DDBJ databases">
        <authorList>
            <person name="Sharma R."/>
            <person name="Thines M."/>
        </authorList>
    </citation>
    <scope>NUCLEOTIDE SEQUENCE [LARGE SCALE GENOMIC DNA]</scope>
</reference>
<dbReference type="InterPro" id="IPR049900">
    <property type="entry name" value="PKS_mFAS_DH"/>
</dbReference>
<dbReference type="PROSITE" id="PS01162">
    <property type="entry name" value="QOR_ZETA_CRYSTAL"/>
    <property type="match status" value="1"/>
</dbReference>
<dbReference type="InterPro" id="IPR029063">
    <property type="entry name" value="SAM-dependent_MTases_sf"/>
</dbReference>
<dbReference type="SMART" id="SM00827">
    <property type="entry name" value="PKS_AT"/>
    <property type="match status" value="1"/>
</dbReference>
<feature type="region of interest" description="C-terminal hotdog fold" evidence="8">
    <location>
        <begin position="1212"/>
        <end position="1361"/>
    </location>
</feature>
<organism evidence="13 14">
    <name type="scientific">Lasallia pustulata</name>
    <dbReference type="NCBI Taxonomy" id="136370"/>
    <lineage>
        <taxon>Eukaryota</taxon>
        <taxon>Fungi</taxon>
        <taxon>Dikarya</taxon>
        <taxon>Ascomycota</taxon>
        <taxon>Pezizomycotina</taxon>
        <taxon>Lecanoromycetes</taxon>
        <taxon>OSLEUM clade</taxon>
        <taxon>Umbilicariomycetidae</taxon>
        <taxon>Umbilicariales</taxon>
        <taxon>Umbilicariaceae</taxon>
        <taxon>Lasallia</taxon>
    </lineage>
</organism>
<sequence length="2668" mass="291837">MTGSGPNTYTSSSHAPTNSHANGVPLTEKNGCLPWGDYGSAGVEPIAIIGMDMKLPGDASSAESFFEMLRQGRSALTDVPKDRYNVDAFYHPDQERPGTMNVKKAHFLQEDISKFDAPFFSITPAEAACMDPQQRSLLETVYRALENAGIPFHDALGTKTSVYVGCFTREYEQLLGRDGEMDLKYIATGTGTAMLSNRLSWFYDFRGPSLTLDTACSSSLNACHLACASLRSGESSMALVGGCNLFYNPDTVVPLSSLGFLSPDGKCYSFDDRANGYSRGEGYGIIVLKRLKDAVRDNDTIRAIVRSTASNQDGKSPGITQPTQQAQMSLIREAYAAGGLDLGVTRYFEAHGTGTPVGDPIEAAAISGVFDEYRSQDAPIYIGALKSNIGHLEGAAGIAALMKAVLVLENGIIPPNIWFDKPNVKIPLDKWNIKFPIEATPWPDSGLRRVSVNGFGYGGSNAHVVLDDARHYLKDRGLVGIHRTVELAPDPAFDSISNGYSSDQSKIPGNAHINGFSRGLDSLSNGYEIIGRTTNGYIDSHVDAAVPLGLTQTLNGSSDAPRSRVFVWSSFDEAGIKRLKALYHNHLIKHESSANGQTFLDDLCYTLVRKRTSWPWRSFTVADSVQGLSQNVSSMSRLIRSSNNIRLGFVFTGQGAQRAGMGREMMAYPTFKKSLDSTETFLRKLGCKWSLVDELIKDDKLSGINDPALSQPICAALQIALVELLHEWGVRAHAVIGHSSGEIAAAFAVGGLTKESALKVAYYRGSLSGALAQSSLQPGTMMSVGLSPDDVEYYLSRPGVQEASGMIAIGCYNSPKNVTMSGSTEKINALKMLLDADKIFARKLKVDNAYHSKYMEAIALEYSQLIADIRPGDTTLADNLGTKFYSSVSARQIPLKELSNVSYWIANLVSPVRFADTMRLMISSSTTKAKKLGAPKQVAPVSHVLEIGPHSALQGPIREIATTLADVKGIDYSSMLKRGSSALDTGLDAVGWLYCSGFPIDLAIVNNYGASEVGKLLVNLPAYPFNHEVSHWTESRLSKNFRFRKYPRLELLGAPVNDWDPSEAVWRNFLRVNESPWIKDHRITGSILYPGAGMLVMAIEAQLQLADQARAIKGFRIKDACFHNALTVPTTAEGIETHFYVRPYRDSLSSTASSWNEFRLCSYDKNEWREHCRGLISLEYDTSVTPVDNGFENRESIGACQRRFVDAQESCKTLIDSKQLYEHFSTVGLDFGPYFQCLQDVCYSHSGEAVALLKVHNMRGHVQPHVIHPTTLDAMLQVTMAALTKGGRDMVQVLVPTNVRNLWLSNDVAAHPKEMNLHAKAGYLGFRQAEASAIALNCVTGEPLAIIEGFQSTAVSGRDEAFSDTNPRQMCFNIDWKPDMSLLTQDQANAVLVAPNNTPAEVPSLEIDELEQACYFFISDLLDSLSDAEVTKFAPHHQKYVEYAKHQLQRYEDGDIPHGRPEWKELSKDKDYVGKLLQRLEERPQPDGKLLVAVGRNIRHILSGEVGAIELLFNSKLLENVYRSGIGAEIGYEKLNVYVDALAHKNPDLKILEIGAGTGGATLPVIQNLMRHGDNESGTPRFSHFDFTDISSGFFEKAKELFDFAAERMAFRVLDIETDPVTQGFETGTYDLIVASNVLHATKNLQVTLSNTRKLLKPGGKLLLYEMTNPYVLRPGFIFGIFPGWWLGEEENRRWGALMSQGDWDSALRKADFSGVDISLQDFPGMRDHLVGVVVTTATETSPPKEHKASGVVIVADSTSLVQQQIADQLTSRFEAIGVPSCDLVGPEDLDAIYLEHKTCVYLPELGRSILSNVADQDYDNLKRMVLSTDGLLWLTYGGRPSELRPEAELVTGFSRCMRSENPSIKFVTISLESLDDSGRIADTVARVYGQTLQSAEQRGFERAFVEKNSVLHIGRVVEANYLNAAVKNQVTTGIAQPYKIGQLPHRTLSLGIATPGLLDTLQFSDDIAYDAPLARGELEVEVKATGLNFLDVMVSLGQVSGDFLGVECAGIVSRVGEGTDFNVGDRVCALFLGCFKTFARGSQDAVVKIPDDISFAVAASLPVIYATAYYGLYDLARIRQGESVLIHWGAGGVGQAAIQLAKLIGAEVFVTVGSVEKRDLVADKYGIPHDHIFSSRDLSFAQGIKRMTNGHGVDVVLNSMSGQGLRASWDCIAPFGRFIEIGKVDIYSAANLSMYPFKRNVMFASLDLVLIARTNTKLLKRILGGVMQLVNEKKITECNPLHVFSYTELEDSFRLMQSGKHIGKIVLEPKENDTIKATPNQKPTYHFDANATYLISGGLGGLGRSMARWMVSRGAKNLILLSRFGPRNDASKLLVTELESQGVRVLSPSCDVSDKEKLAAVLEDCAKHAPPIKGCIQGSMILKDSIFENMSHEDFTTAIKPKVQGSWNLHTLLPPNLGFFILLSSASGITGNRGQANYCVGNTYQDALAHHRVALGQKAVCLDLGMILSVGFAAENPDFMANLRASGFNAIREEEYHALLNYFCDPHLPPLTQLSCQIALGMETPDALQTKGIAEPFWMQDPLFRHMYQIRRGRYDGSSDSSGANTINYAAVLAAAESTASAAEVVQEAVIRKLCNALTIQPEDVDPAMPLHGYGVDSLVAVEMRSWLARDMGADVPVFDIMQSASIAALAGLVVGRSKFLQNLSEA</sequence>
<evidence type="ECO:0000313" key="13">
    <source>
        <dbReference type="EMBL" id="SLM35785.1"/>
    </source>
</evidence>
<dbReference type="Pfam" id="PF21089">
    <property type="entry name" value="PKS_DH_N"/>
    <property type="match status" value="1"/>
</dbReference>
<dbReference type="SMART" id="SM00822">
    <property type="entry name" value="PKS_KR"/>
    <property type="match status" value="1"/>
</dbReference>
<dbReference type="Pfam" id="PF16197">
    <property type="entry name" value="KAsynt_C_assoc"/>
    <property type="match status" value="1"/>
</dbReference>
<dbReference type="InterPro" id="IPR056501">
    <property type="entry name" value="NAD-bd_HRPKS_sdrA"/>
</dbReference>
<dbReference type="InterPro" id="IPR049551">
    <property type="entry name" value="PKS_DH_C"/>
</dbReference>
<evidence type="ECO:0000259" key="11">
    <source>
        <dbReference type="PROSITE" id="PS52004"/>
    </source>
</evidence>
<evidence type="ECO:0000256" key="7">
    <source>
        <dbReference type="ARBA" id="ARBA00023315"/>
    </source>
</evidence>
<evidence type="ECO:0000256" key="2">
    <source>
        <dbReference type="ARBA" id="ARBA00022553"/>
    </source>
</evidence>
<dbReference type="Gene3D" id="1.10.1200.10">
    <property type="entry name" value="ACP-like"/>
    <property type="match status" value="1"/>
</dbReference>
<feature type="active site" description="Proton acceptor; for dehydratase activity" evidence="8">
    <location>
        <position position="1081"/>
    </location>
</feature>
<evidence type="ECO:0000256" key="3">
    <source>
        <dbReference type="ARBA" id="ARBA00022679"/>
    </source>
</evidence>
<keyword evidence="6" id="KW-0511">Multifunctional enzyme</keyword>
<evidence type="ECO:0000259" key="12">
    <source>
        <dbReference type="PROSITE" id="PS52019"/>
    </source>
</evidence>
<feature type="domain" description="PKS/mFAS DH" evidence="12">
    <location>
        <begin position="1049"/>
        <end position="1361"/>
    </location>
</feature>
<keyword evidence="4" id="KW-0521">NADP</keyword>
<dbReference type="PANTHER" id="PTHR43775">
    <property type="entry name" value="FATTY ACID SYNTHASE"/>
    <property type="match status" value="1"/>
</dbReference>
<dbReference type="InterPro" id="IPR049552">
    <property type="entry name" value="PKS_DH_N"/>
</dbReference>
<dbReference type="Gene3D" id="3.10.129.110">
    <property type="entry name" value="Polyketide synthase dehydratase"/>
    <property type="match status" value="1"/>
</dbReference>
<dbReference type="PROSITE" id="PS52019">
    <property type="entry name" value="PKS_MFAS_DH"/>
    <property type="match status" value="1"/>
</dbReference>
<dbReference type="InterPro" id="IPR014030">
    <property type="entry name" value="Ketoacyl_synth_N"/>
</dbReference>
<evidence type="ECO:0000259" key="10">
    <source>
        <dbReference type="PROSITE" id="PS50075"/>
    </source>
</evidence>
<dbReference type="SMART" id="SM00826">
    <property type="entry name" value="PKS_DH"/>
    <property type="match status" value="1"/>
</dbReference>
<feature type="active site" description="Proton donor; for dehydratase activity" evidence="8">
    <location>
        <position position="1273"/>
    </location>
</feature>
<dbReference type="Pfam" id="PF08659">
    <property type="entry name" value="KR"/>
    <property type="match status" value="1"/>
</dbReference>
<dbReference type="GO" id="GO:0031177">
    <property type="term" value="F:phosphopantetheine binding"/>
    <property type="evidence" value="ECO:0007669"/>
    <property type="project" value="InterPro"/>
</dbReference>
<keyword evidence="3" id="KW-0808">Transferase</keyword>
<dbReference type="InterPro" id="IPR013149">
    <property type="entry name" value="ADH-like_C"/>
</dbReference>
<evidence type="ECO:0000256" key="9">
    <source>
        <dbReference type="SAM" id="MobiDB-lite"/>
    </source>
</evidence>
<evidence type="ECO:0000256" key="1">
    <source>
        <dbReference type="ARBA" id="ARBA00022450"/>
    </source>
</evidence>
<dbReference type="InterPro" id="IPR057326">
    <property type="entry name" value="KR_dom"/>
</dbReference>
<dbReference type="InterPro" id="IPR006162">
    <property type="entry name" value="Ppantetheine_attach_site"/>
</dbReference>
<dbReference type="InterPro" id="IPR016036">
    <property type="entry name" value="Malonyl_transacylase_ACP-bd"/>
</dbReference>
<dbReference type="GO" id="GO:1901336">
    <property type="term" value="P:lactone biosynthetic process"/>
    <property type="evidence" value="ECO:0007669"/>
    <property type="project" value="UniProtKB-ARBA"/>
</dbReference>
<dbReference type="GO" id="GO:0016491">
    <property type="term" value="F:oxidoreductase activity"/>
    <property type="evidence" value="ECO:0007669"/>
    <property type="project" value="UniProtKB-KW"/>
</dbReference>
<dbReference type="SUPFAM" id="SSF50129">
    <property type="entry name" value="GroES-like"/>
    <property type="match status" value="1"/>
</dbReference>
<dbReference type="InterPro" id="IPR032821">
    <property type="entry name" value="PKS_assoc"/>
</dbReference>
<dbReference type="Pfam" id="PF08242">
    <property type="entry name" value="Methyltransf_12"/>
    <property type="match status" value="1"/>
</dbReference>
<dbReference type="InterPro" id="IPR036736">
    <property type="entry name" value="ACP-like_sf"/>
</dbReference>
<dbReference type="InterPro" id="IPR016039">
    <property type="entry name" value="Thiolase-like"/>
</dbReference>
<keyword evidence="14" id="KW-1185">Reference proteome</keyword>
<dbReference type="SUPFAM" id="SSF53901">
    <property type="entry name" value="Thiolase-like"/>
    <property type="match status" value="1"/>
</dbReference>
<dbReference type="SUPFAM" id="SSF51735">
    <property type="entry name" value="NAD(P)-binding Rossmann-fold domains"/>
    <property type="match status" value="2"/>
</dbReference>
<dbReference type="SUPFAM" id="SSF47336">
    <property type="entry name" value="ACP-like"/>
    <property type="match status" value="1"/>
</dbReference>
<dbReference type="InterPro" id="IPR002364">
    <property type="entry name" value="Quin_OxRdtase/zeta-crystal_CS"/>
</dbReference>
<dbReference type="PROSITE" id="PS00012">
    <property type="entry name" value="PHOSPHOPANTETHEINE"/>
    <property type="match status" value="1"/>
</dbReference>
<dbReference type="PANTHER" id="PTHR43775:SF29">
    <property type="entry name" value="ASPERFURANONE POLYKETIDE SYNTHASE AFOG-RELATED"/>
    <property type="match status" value="1"/>
</dbReference>
<feature type="compositionally biased region" description="Polar residues" evidence="9">
    <location>
        <begin position="1"/>
        <end position="21"/>
    </location>
</feature>
<keyword evidence="7" id="KW-0012">Acyltransferase</keyword>
<dbReference type="InterPro" id="IPR036291">
    <property type="entry name" value="NAD(P)-bd_dom_sf"/>
</dbReference>
<dbReference type="GO" id="GO:0004312">
    <property type="term" value="F:fatty acid synthase activity"/>
    <property type="evidence" value="ECO:0007669"/>
    <property type="project" value="TreeGrafter"/>
</dbReference>
<evidence type="ECO:0000256" key="6">
    <source>
        <dbReference type="ARBA" id="ARBA00023268"/>
    </source>
</evidence>
<dbReference type="InterPro" id="IPR020841">
    <property type="entry name" value="PKS_Beta-ketoAc_synthase_dom"/>
</dbReference>
<feature type="domain" description="Ketosynthase family 3 (KS3)" evidence="11">
    <location>
        <begin position="43"/>
        <end position="468"/>
    </location>
</feature>
<dbReference type="EMBL" id="FWEW01000807">
    <property type="protein sequence ID" value="SLM35785.1"/>
    <property type="molecule type" value="Genomic_DNA"/>
</dbReference>
<dbReference type="SUPFAM" id="SSF55048">
    <property type="entry name" value="Probable ACP-binding domain of malonyl-CoA ACP transacylase"/>
    <property type="match status" value="1"/>
</dbReference>
<dbReference type="InterPro" id="IPR014043">
    <property type="entry name" value="Acyl_transferase_dom"/>
</dbReference>
<dbReference type="InterPro" id="IPR020806">
    <property type="entry name" value="PKS_PP-bd"/>
</dbReference>
<evidence type="ECO:0000256" key="4">
    <source>
        <dbReference type="ARBA" id="ARBA00022857"/>
    </source>
</evidence>
<dbReference type="Proteomes" id="UP000192927">
    <property type="component" value="Unassembled WGS sequence"/>
</dbReference>
<dbReference type="SUPFAM" id="SSF52151">
    <property type="entry name" value="FabD/lysophospholipase-like"/>
    <property type="match status" value="1"/>
</dbReference>
<dbReference type="Pfam" id="PF23114">
    <property type="entry name" value="NAD-bd_HRPKS_sdrA"/>
    <property type="match status" value="1"/>
</dbReference>
<dbReference type="Pfam" id="PF00109">
    <property type="entry name" value="ketoacyl-synt"/>
    <property type="match status" value="1"/>
</dbReference>
<dbReference type="InterPro" id="IPR013217">
    <property type="entry name" value="Methyltransf_12"/>
</dbReference>
<dbReference type="InterPro" id="IPR013968">
    <property type="entry name" value="PKS_KR"/>
</dbReference>
<dbReference type="SUPFAM" id="SSF53335">
    <property type="entry name" value="S-adenosyl-L-methionine-dependent methyltransferases"/>
    <property type="match status" value="1"/>
</dbReference>
<dbReference type="InterPro" id="IPR020807">
    <property type="entry name" value="PKS_DH"/>
</dbReference>
<dbReference type="InterPro" id="IPR042104">
    <property type="entry name" value="PKS_dehydratase_sf"/>
</dbReference>
<feature type="domain" description="Carrier" evidence="10">
    <location>
        <begin position="2582"/>
        <end position="2659"/>
    </location>
</feature>
<dbReference type="GO" id="GO:0030639">
    <property type="term" value="P:polyketide biosynthetic process"/>
    <property type="evidence" value="ECO:0007669"/>
    <property type="project" value="UniProtKB-ARBA"/>
</dbReference>
<evidence type="ECO:0000313" key="14">
    <source>
        <dbReference type="Proteomes" id="UP000192927"/>
    </source>
</evidence>
<proteinExistence type="predicted"/>
<dbReference type="Pfam" id="PF00698">
    <property type="entry name" value="Acyl_transf_1"/>
    <property type="match status" value="1"/>
</dbReference>
<dbReference type="InterPro" id="IPR011032">
    <property type="entry name" value="GroES-like_sf"/>
</dbReference>
<dbReference type="CDD" id="cd00833">
    <property type="entry name" value="PKS"/>
    <property type="match status" value="1"/>
</dbReference>
<dbReference type="InterPro" id="IPR001227">
    <property type="entry name" value="Ac_transferase_dom_sf"/>
</dbReference>
<dbReference type="PROSITE" id="PS52004">
    <property type="entry name" value="KS3_2"/>
    <property type="match status" value="1"/>
</dbReference>
<dbReference type="SMART" id="SM00825">
    <property type="entry name" value="PKS_KS"/>
    <property type="match status" value="1"/>
</dbReference>
<dbReference type="Pfam" id="PF00107">
    <property type="entry name" value="ADH_zinc_N"/>
    <property type="match status" value="1"/>
</dbReference>
<dbReference type="Gene3D" id="3.30.70.3290">
    <property type="match status" value="1"/>
</dbReference>
<dbReference type="Gene3D" id="3.40.50.150">
    <property type="entry name" value="Vaccinia Virus protein VP39"/>
    <property type="match status" value="1"/>
</dbReference>
<dbReference type="InterPro" id="IPR016035">
    <property type="entry name" value="Acyl_Trfase/lysoPLipase"/>
</dbReference>
<dbReference type="InterPro" id="IPR013154">
    <property type="entry name" value="ADH-like_N"/>
</dbReference>
<dbReference type="Pfam" id="PF23297">
    <property type="entry name" value="ACP_SdgA_C"/>
    <property type="match status" value="1"/>
</dbReference>
<feature type="region of interest" description="Disordered" evidence="9">
    <location>
        <begin position="1"/>
        <end position="23"/>
    </location>
</feature>
<dbReference type="Pfam" id="PF14765">
    <property type="entry name" value="PS-DH"/>
    <property type="match status" value="1"/>
</dbReference>
<dbReference type="CDD" id="cd05195">
    <property type="entry name" value="enoyl_red"/>
    <property type="match status" value="1"/>
</dbReference>
<dbReference type="Gene3D" id="3.40.366.10">
    <property type="entry name" value="Malonyl-Coenzyme A Acyl Carrier Protein, domain 2"/>
    <property type="match status" value="1"/>
</dbReference>
<keyword evidence="1" id="KW-0596">Phosphopantetheine</keyword>
<evidence type="ECO:0000256" key="8">
    <source>
        <dbReference type="PROSITE-ProRule" id="PRU01363"/>
    </source>
</evidence>